<keyword evidence="6" id="KW-0479">Metal-binding</keyword>
<comment type="caution">
    <text evidence="11">The sequence shown here is derived from an EMBL/GenBank/DDBJ whole genome shotgun (WGS) entry which is preliminary data.</text>
</comment>
<gene>
    <name evidence="11" type="ORF">AWH48_07025</name>
</gene>
<evidence type="ECO:0000256" key="7">
    <source>
        <dbReference type="ARBA" id="ARBA00022833"/>
    </source>
</evidence>
<evidence type="ECO:0000256" key="1">
    <source>
        <dbReference type="ARBA" id="ARBA00001947"/>
    </source>
</evidence>
<organism evidence="11 12">
    <name type="scientific">Domibacillus aminovorans</name>
    <dbReference type="NCBI Taxonomy" id="29332"/>
    <lineage>
        <taxon>Bacteria</taxon>
        <taxon>Bacillati</taxon>
        <taxon>Bacillota</taxon>
        <taxon>Bacilli</taxon>
        <taxon>Bacillales</taxon>
        <taxon>Bacillaceae</taxon>
        <taxon>Domibacillus</taxon>
    </lineage>
</organism>
<dbReference type="GO" id="GO:0051144">
    <property type="term" value="P:1,2-propanediol catabolic process"/>
    <property type="evidence" value="ECO:0007669"/>
    <property type="project" value="UniProtKB-UniPathway"/>
</dbReference>
<dbReference type="PANTHER" id="PTHR39453">
    <property type="entry name" value="PHOSPHATE PROPANOYLTRANSFERASE"/>
    <property type="match status" value="1"/>
</dbReference>
<dbReference type="NCBIfam" id="NF011652">
    <property type="entry name" value="PRK15070.1"/>
    <property type="match status" value="1"/>
</dbReference>
<comment type="catalytic activity">
    <reaction evidence="9 10">
        <text>propanoyl-CoA + phosphate = propanoyl phosphate + CoA</text>
        <dbReference type="Rhea" id="RHEA:28046"/>
        <dbReference type="ChEBI" id="CHEBI:43474"/>
        <dbReference type="ChEBI" id="CHEBI:57287"/>
        <dbReference type="ChEBI" id="CHEBI:57392"/>
        <dbReference type="ChEBI" id="CHEBI:58933"/>
        <dbReference type="EC" id="2.3.1.222"/>
    </reaction>
</comment>
<evidence type="ECO:0000256" key="4">
    <source>
        <dbReference type="ARBA" id="ARBA00020837"/>
    </source>
</evidence>
<comment type="function">
    <text evidence="10">Involved in 1,2-propanediol (1,2-PD) degradation by catalyzing the conversion of propanoyl-CoA to propanoyl-phosphate.</text>
</comment>
<dbReference type="InterPro" id="IPR008300">
    <property type="entry name" value="PTAC"/>
</dbReference>
<evidence type="ECO:0000256" key="9">
    <source>
        <dbReference type="ARBA" id="ARBA00047589"/>
    </source>
</evidence>
<keyword evidence="7" id="KW-0862">Zinc</keyword>
<evidence type="ECO:0000256" key="2">
    <source>
        <dbReference type="ARBA" id="ARBA00007342"/>
    </source>
</evidence>
<dbReference type="PANTHER" id="PTHR39453:SF1">
    <property type="entry name" value="PHOSPHATE PROPANOYLTRANSFERASE"/>
    <property type="match status" value="1"/>
</dbReference>
<evidence type="ECO:0000256" key="3">
    <source>
        <dbReference type="ARBA" id="ARBA00012206"/>
    </source>
</evidence>
<keyword evidence="5 10" id="KW-0808">Transferase</keyword>
<protein>
    <recommendedName>
        <fullName evidence="4 10">Phosphate propanoyltransferase</fullName>
        <ecNumber evidence="3 10">2.3.1.222</ecNumber>
    </recommendedName>
</protein>
<dbReference type="EMBL" id="LQWZ01000033">
    <property type="protein sequence ID" value="OAH54348.1"/>
    <property type="molecule type" value="Genomic_DNA"/>
</dbReference>
<dbReference type="Proteomes" id="UP000077271">
    <property type="component" value="Unassembled WGS sequence"/>
</dbReference>
<sequence length="194" mass="20713">MTLTNHGTIPVAVSARHVHLSQEHLEILFGSGHELTKRVDLSQPGQFAAEETVTIAGKKSEIARVRVLGPCRPATQVEVSLTDAVKLGVKPPLRESGDIKGSEAVTITGPAGSIELSEGLIIAKAHVHMTTEDAKKYNVENSQIVTVEVGGERPVSFRNVVIRVSDSYALEMHIDTDEANAGFISQGATGDIWA</sequence>
<proteinExistence type="inferred from homology"/>
<dbReference type="Pfam" id="PF06130">
    <property type="entry name" value="PTAC"/>
    <property type="match status" value="1"/>
</dbReference>
<evidence type="ECO:0000256" key="10">
    <source>
        <dbReference type="PIRNR" id="PIRNR010130"/>
    </source>
</evidence>
<dbReference type="PIRSF" id="PIRSF010130">
    <property type="entry name" value="PduL"/>
    <property type="match status" value="1"/>
</dbReference>
<dbReference type="UniPathway" id="UPA00621"/>
<reference evidence="11 12" key="1">
    <citation type="submission" date="2016-01" db="EMBL/GenBank/DDBJ databases">
        <title>Investigation of taxonomic status of Bacillus aminovorans.</title>
        <authorList>
            <person name="Verma A."/>
            <person name="Pal Y."/>
            <person name="Krishnamurthi S."/>
        </authorList>
    </citation>
    <scope>NUCLEOTIDE SEQUENCE [LARGE SCALE GENOMIC DNA]</scope>
    <source>
        <strain evidence="11 12">DSM 4337</strain>
    </source>
</reference>
<comment type="similarity">
    <text evidence="2 10">Belongs to the PduL family.</text>
</comment>
<evidence type="ECO:0000256" key="8">
    <source>
        <dbReference type="ARBA" id="ARBA00023315"/>
    </source>
</evidence>
<comment type="cofactor">
    <cofactor evidence="1">
        <name>Zn(2+)</name>
        <dbReference type="ChEBI" id="CHEBI:29105"/>
    </cofactor>
</comment>
<comment type="pathway">
    <text evidence="10">Polyol metabolism; 1,2-propanediol degradation.</text>
</comment>
<name>A0A177KLP4_9BACI</name>
<evidence type="ECO:0000256" key="5">
    <source>
        <dbReference type="ARBA" id="ARBA00022679"/>
    </source>
</evidence>
<evidence type="ECO:0000313" key="12">
    <source>
        <dbReference type="Proteomes" id="UP000077271"/>
    </source>
</evidence>
<accession>A0A177KLP4</accession>
<dbReference type="AlphaFoldDB" id="A0A177KLP4"/>
<dbReference type="EC" id="2.3.1.222" evidence="3 10"/>
<dbReference type="GO" id="GO:0046872">
    <property type="term" value="F:metal ion binding"/>
    <property type="evidence" value="ECO:0007669"/>
    <property type="project" value="UniProtKB-KW"/>
</dbReference>
<evidence type="ECO:0000256" key="6">
    <source>
        <dbReference type="ARBA" id="ARBA00022723"/>
    </source>
</evidence>
<keyword evidence="8 10" id="KW-0012">Acyltransferase</keyword>
<dbReference type="GO" id="GO:0016747">
    <property type="term" value="F:acyltransferase activity, transferring groups other than amino-acyl groups"/>
    <property type="evidence" value="ECO:0007669"/>
    <property type="project" value="InterPro"/>
</dbReference>
<dbReference type="OrthoDB" id="9784365at2"/>
<dbReference type="RefSeq" id="WP_063975081.1">
    <property type="nucleotide sequence ID" value="NZ_LQWZ01000033.1"/>
</dbReference>
<evidence type="ECO:0000313" key="11">
    <source>
        <dbReference type="EMBL" id="OAH54348.1"/>
    </source>
</evidence>